<keyword evidence="2" id="KW-1185">Reference proteome</keyword>
<comment type="caution">
    <text evidence="1">The sequence shown here is derived from an EMBL/GenBank/DDBJ whole genome shotgun (WGS) entry which is preliminary data.</text>
</comment>
<dbReference type="EMBL" id="WWBZ02000062">
    <property type="protein sequence ID" value="KAF4303252.1"/>
    <property type="molecule type" value="Genomic_DNA"/>
</dbReference>
<accession>A0A8H4N530</accession>
<dbReference type="Proteomes" id="UP000572817">
    <property type="component" value="Unassembled WGS sequence"/>
</dbReference>
<organism evidence="1 2">
    <name type="scientific">Botryosphaeria dothidea</name>
    <dbReference type="NCBI Taxonomy" id="55169"/>
    <lineage>
        <taxon>Eukaryota</taxon>
        <taxon>Fungi</taxon>
        <taxon>Dikarya</taxon>
        <taxon>Ascomycota</taxon>
        <taxon>Pezizomycotina</taxon>
        <taxon>Dothideomycetes</taxon>
        <taxon>Dothideomycetes incertae sedis</taxon>
        <taxon>Botryosphaeriales</taxon>
        <taxon>Botryosphaeriaceae</taxon>
        <taxon>Botryosphaeria</taxon>
    </lineage>
</organism>
<sequence length="141" mass="15917">MAGALFLGRRQRSELDCLALDDFRLSLDDAKLAGVSLYDALFDVRDNGRETKQDVQVPLNACMYLELSNAFFRQVDGLYQRKFIFCGGEHRNPERLQEAFNVMLVKINNGNGQQLLAERVAVGVMSADAWVTSRTEKIVLE</sequence>
<reference evidence="1" key="1">
    <citation type="submission" date="2020-04" db="EMBL/GenBank/DDBJ databases">
        <title>Genome Assembly and Annotation of Botryosphaeria dothidea sdau 11-99, a Latent Pathogen of Apple Fruit Ring Rot in China.</title>
        <authorList>
            <person name="Yu C."/>
            <person name="Diao Y."/>
            <person name="Lu Q."/>
            <person name="Zhao J."/>
            <person name="Cui S."/>
            <person name="Peng C."/>
            <person name="He B."/>
            <person name="Liu H."/>
        </authorList>
    </citation>
    <scope>NUCLEOTIDE SEQUENCE [LARGE SCALE GENOMIC DNA]</scope>
    <source>
        <strain evidence="1">Sdau11-99</strain>
    </source>
</reference>
<dbReference type="AlphaFoldDB" id="A0A8H4N530"/>
<proteinExistence type="predicted"/>
<name>A0A8H4N530_9PEZI</name>
<protein>
    <submittedName>
        <fullName evidence="1">Uncharacterized protein</fullName>
    </submittedName>
</protein>
<evidence type="ECO:0000313" key="2">
    <source>
        <dbReference type="Proteomes" id="UP000572817"/>
    </source>
</evidence>
<gene>
    <name evidence="1" type="ORF">GTA08_BOTSDO08697</name>
</gene>
<evidence type="ECO:0000313" key="1">
    <source>
        <dbReference type="EMBL" id="KAF4303252.1"/>
    </source>
</evidence>